<sequence length="478" mass="55498">MYKDFVLKNKDIDILKFRIEDSLYGDYELTILEKYNSDKFLYPIALSMDDSNELLEWIQERNIPKNRAFVNEILGSLGLHGNDLIGILTVGKGLSLNDPYWIVDPNFTGLFKDYNLYENDFNKSVALIAYTGHGHSNSIGTVAELTTNGSLKKAWRRINGDVILYKGNVHGNLYTNHGNEAYAEYYAYQVAHQMGLNAVPYDLDIWQDELSSTCKLFTDIDTSFVPVARFIKGKKTVKAIVDFYKNLGDEFYQDFCSMMIFDALICNTDRHLNNFGVLVDNATNEIKCMAPLFDHGYCMFDEPREYIYKTPDKLNEYINTLDPVFGKSFAENAKNFLGNRQKKELRHILDYTIVKHERYNLSEDELNSFNKVLQDRAKAILEDTLVLNFKNLVNDKKELLFEELDEGARETALQEIKHDLWDFYGIELDEQNMKEYMDCFTFIPTYDRAGTCVNIEYIQNEDVEDVIARMNDTLEYEL</sequence>
<evidence type="ECO:0000313" key="2">
    <source>
        <dbReference type="Proteomes" id="UP000285288"/>
    </source>
</evidence>
<dbReference type="Gene3D" id="1.10.1070.20">
    <property type="match status" value="1"/>
</dbReference>
<dbReference type="Proteomes" id="UP000285288">
    <property type="component" value="Unassembled WGS sequence"/>
</dbReference>
<name>A0A413UBH6_9FIRM</name>
<dbReference type="EMBL" id="QSGD01000033">
    <property type="protein sequence ID" value="RHB03684.1"/>
    <property type="molecule type" value="Genomic_DNA"/>
</dbReference>
<organism evidence="1 2">
    <name type="scientific">Holdemanella biformis</name>
    <dbReference type="NCBI Taxonomy" id="1735"/>
    <lineage>
        <taxon>Bacteria</taxon>
        <taxon>Bacillati</taxon>
        <taxon>Bacillota</taxon>
        <taxon>Erysipelotrichia</taxon>
        <taxon>Erysipelotrichales</taxon>
        <taxon>Erysipelotrichaceae</taxon>
        <taxon>Holdemanella</taxon>
    </lineage>
</organism>
<dbReference type="RefSeq" id="WP_118011671.1">
    <property type="nucleotide sequence ID" value="NZ_QSGD01000033.1"/>
</dbReference>
<protein>
    <submittedName>
        <fullName evidence="1">XRE family transcriptional regulator</fullName>
    </submittedName>
</protein>
<proteinExistence type="predicted"/>
<accession>A0A413UBH6</accession>
<reference evidence="1 2" key="1">
    <citation type="submission" date="2018-08" db="EMBL/GenBank/DDBJ databases">
        <title>A genome reference for cultivated species of the human gut microbiota.</title>
        <authorList>
            <person name="Zou Y."/>
            <person name="Xue W."/>
            <person name="Luo G."/>
        </authorList>
    </citation>
    <scope>NUCLEOTIDE SEQUENCE [LARGE SCALE GENOMIC DNA]</scope>
    <source>
        <strain evidence="1 2">AM42-13AC</strain>
    </source>
</reference>
<evidence type="ECO:0000313" key="1">
    <source>
        <dbReference type="EMBL" id="RHB03684.1"/>
    </source>
</evidence>
<gene>
    <name evidence="1" type="ORF">DW907_08290</name>
</gene>
<comment type="caution">
    <text evidence="1">The sequence shown here is derived from an EMBL/GenBank/DDBJ whole genome shotgun (WGS) entry which is preliminary data.</text>
</comment>
<dbReference type="AlphaFoldDB" id="A0A413UBH6"/>